<sequence length="218" mass="25579">MLLGEDLSSTKYEDSWNTALTNGKTTYDSLEISKRDMSKDALVRTTTVLKYTVYIFIEAITYKDNEWSFNEFLSAIFYIGKETVNRASKKRRIDQHLKEASQESAITHCYERIQTIWDQETCDKPNKLHPKGFYVVDVFKNVDNVNITELMAYSFEKILIQTIGMFHLTNEDYGRSGEQKIDSWADDKRCEYGIYLLNMAFNEFRLRSELYCPCHKTP</sequence>
<keyword evidence="1" id="KW-1185">Reference proteome</keyword>
<evidence type="ECO:0000313" key="2">
    <source>
        <dbReference type="WBParaSite" id="ACRNAN_Path_730.g2768.t1"/>
    </source>
</evidence>
<evidence type="ECO:0000313" key="1">
    <source>
        <dbReference type="Proteomes" id="UP000887540"/>
    </source>
</evidence>
<dbReference type="Pfam" id="PF22945">
    <property type="entry name" value="LEM-3_GIY-YIG"/>
    <property type="match status" value="1"/>
</dbReference>
<protein>
    <submittedName>
        <fullName evidence="2">Uncharacterized protein</fullName>
    </submittedName>
</protein>
<dbReference type="Proteomes" id="UP000887540">
    <property type="component" value="Unplaced"/>
</dbReference>
<dbReference type="WBParaSite" id="ACRNAN_Path_730.g2768.t1">
    <property type="protein sequence ID" value="ACRNAN_Path_730.g2768.t1"/>
    <property type="gene ID" value="ACRNAN_Path_730.g2768"/>
</dbReference>
<reference evidence="2" key="1">
    <citation type="submission" date="2022-11" db="UniProtKB">
        <authorList>
            <consortium name="WormBaseParasite"/>
        </authorList>
    </citation>
    <scope>IDENTIFICATION</scope>
</reference>
<proteinExistence type="predicted"/>
<name>A0A914CAM1_9BILA</name>
<accession>A0A914CAM1</accession>
<dbReference type="AlphaFoldDB" id="A0A914CAM1"/>
<organism evidence="1 2">
    <name type="scientific">Acrobeloides nanus</name>
    <dbReference type="NCBI Taxonomy" id="290746"/>
    <lineage>
        <taxon>Eukaryota</taxon>
        <taxon>Metazoa</taxon>
        <taxon>Ecdysozoa</taxon>
        <taxon>Nematoda</taxon>
        <taxon>Chromadorea</taxon>
        <taxon>Rhabditida</taxon>
        <taxon>Tylenchina</taxon>
        <taxon>Cephalobomorpha</taxon>
        <taxon>Cephaloboidea</taxon>
        <taxon>Cephalobidae</taxon>
        <taxon>Acrobeloides</taxon>
    </lineage>
</organism>